<dbReference type="SUPFAM" id="SSF52091">
    <property type="entry name" value="SpoIIaa-like"/>
    <property type="match status" value="1"/>
</dbReference>
<gene>
    <name evidence="2" type="ORF">EKG35_18205</name>
</gene>
<dbReference type="Gene3D" id="4.10.280.10">
    <property type="entry name" value="Helix-loop-helix DNA-binding domain"/>
    <property type="match status" value="1"/>
</dbReference>
<comment type="caution">
    <text evidence="2">The sequence shown here is derived from an EMBL/GenBank/DDBJ whole genome shotgun (WGS) entry which is preliminary data.</text>
</comment>
<dbReference type="Pfam" id="PF09388">
    <property type="entry name" value="SpoOE-like"/>
    <property type="match status" value="1"/>
</dbReference>
<dbReference type="Gene3D" id="3.30.750.24">
    <property type="entry name" value="STAS domain"/>
    <property type="match status" value="1"/>
</dbReference>
<dbReference type="Pfam" id="PF01740">
    <property type="entry name" value="STAS"/>
    <property type="match status" value="1"/>
</dbReference>
<dbReference type="CDD" id="cd07043">
    <property type="entry name" value="STAS_anti-anti-sigma_factors"/>
    <property type="match status" value="1"/>
</dbReference>
<dbReference type="OrthoDB" id="2965972at2"/>
<dbReference type="InterPro" id="IPR018540">
    <property type="entry name" value="Spo0E-like"/>
</dbReference>
<sequence length="179" mass="20417">MKLQSFLQKNSEEEKKCMLLSLTSAFEKTKEELFNKAKSSTSLTSSEILHQSQQLDYFITLFQNKNFSDFVVSYRVEESKLFIEIKGQLDIITSDELKSFVKVNKEKWGDIKEFYIDLSHLNFFDTTGVESIVSLITEAKSHGILIKSIITNQTAYEIFNIIGISSALKKLNCGTFVAV</sequence>
<evidence type="ECO:0000313" key="2">
    <source>
        <dbReference type="EMBL" id="RTQ88092.1"/>
    </source>
</evidence>
<dbReference type="InterPro" id="IPR036513">
    <property type="entry name" value="STAS_dom_sf"/>
</dbReference>
<dbReference type="InterPro" id="IPR037208">
    <property type="entry name" value="Spo0E-like_sf"/>
</dbReference>
<organism evidence="2 3">
    <name type="scientific">Lysinibacillus telephonicus</name>
    <dbReference type="NCBI Taxonomy" id="1714840"/>
    <lineage>
        <taxon>Bacteria</taxon>
        <taxon>Bacillati</taxon>
        <taxon>Bacillota</taxon>
        <taxon>Bacilli</taxon>
        <taxon>Bacillales</taxon>
        <taxon>Bacillaceae</taxon>
        <taxon>Lysinibacillus</taxon>
    </lineage>
</organism>
<protein>
    <submittedName>
        <fullName evidence="2">Anti-sigma factor antagonist</fullName>
    </submittedName>
</protein>
<evidence type="ECO:0000259" key="1">
    <source>
        <dbReference type="PROSITE" id="PS50801"/>
    </source>
</evidence>
<proteinExistence type="predicted"/>
<dbReference type="PROSITE" id="PS50801">
    <property type="entry name" value="STAS"/>
    <property type="match status" value="1"/>
</dbReference>
<name>A0A3S0JHL8_9BACI</name>
<feature type="domain" description="STAS" evidence="1">
    <location>
        <begin position="70"/>
        <end position="179"/>
    </location>
</feature>
<reference evidence="2 3" key="1">
    <citation type="submission" date="2018-12" db="EMBL/GenBank/DDBJ databases">
        <authorList>
            <person name="Yu L."/>
        </authorList>
    </citation>
    <scope>NUCLEOTIDE SEQUENCE [LARGE SCALE GENOMIC DNA]</scope>
    <source>
        <strain evidence="2 3">S5H2222</strain>
    </source>
</reference>
<dbReference type="GO" id="GO:0043937">
    <property type="term" value="P:regulation of sporulation"/>
    <property type="evidence" value="ECO:0007669"/>
    <property type="project" value="InterPro"/>
</dbReference>
<dbReference type="RefSeq" id="WP_126295972.1">
    <property type="nucleotide sequence ID" value="NZ_CP185866.1"/>
</dbReference>
<accession>A0A3S0JHL8</accession>
<dbReference type="GO" id="GO:0046983">
    <property type="term" value="F:protein dimerization activity"/>
    <property type="evidence" value="ECO:0007669"/>
    <property type="project" value="InterPro"/>
</dbReference>
<dbReference type="AlphaFoldDB" id="A0A3S0JHL8"/>
<dbReference type="Proteomes" id="UP000276349">
    <property type="component" value="Unassembled WGS sequence"/>
</dbReference>
<dbReference type="EMBL" id="RXNR01000082">
    <property type="protein sequence ID" value="RTQ88092.1"/>
    <property type="molecule type" value="Genomic_DNA"/>
</dbReference>
<evidence type="ECO:0000313" key="3">
    <source>
        <dbReference type="Proteomes" id="UP000276349"/>
    </source>
</evidence>
<keyword evidence="3" id="KW-1185">Reference proteome</keyword>
<dbReference type="SUPFAM" id="SSF140500">
    <property type="entry name" value="BAS1536-like"/>
    <property type="match status" value="1"/>
</dbReference>
<dbReference type="InterPro" id="IPR002645">
    <property type="entry name" value="STAS_dom"/>
</dbReference>
<dbReference type="InterPro" id="IPR036638">
    <property type="entry name" value="HLH_DNA-bd_sf"/>
</dbReference>